<feature type="domain" description="CENP-V/GFA" evidence="5">
    <location>
        <begin position="2"/>
        <end position="132"/>
    </location>
</feature>
<name>A0A4S9RG21_AURPU</name>
<reference evidence="6 7" key="1">
    <citation type="submission" date="2018-10" db="EMBL/GenBank/DDBJ databases">
        <title>Fifty Aureobasidium pullulans genomes reveal a recombining polyextremotolerant generalist.</title>
        <authorList>
            <person name="Gostincar C."/>
            <person name="Turk M."/>
            <person name="Zajc J."/>
            <person name="Gunde-Cimerman N."/>
        </authorList>
    </citation>
    <scope>NUCLEOTIDE SEQUENCE [LARGE SCALE GENOMIC DNA]</scope>
    <source>
        <strain evidence="6 7">EXF-3380</strain>
    </source>
</reference>
<evidence type="ECO:0000313" key="7">
    <source>
        <dbReference type="Proteomes" id="UP000304947"/>
    </source>
</evidence>
<dbReference type="EMBL" id="QZBU01003649">
    <property type="protein sequence ID" value="TIA26357.1"/>
    <property type="molecule type" value="Genomic_DNA"/>
</dbReference>
<evidence type="ECO:0000256" key="4">
    <source>
        <dbReference type="ARBA" id="ARBA00023239"/>
    </source>
</evidence>
<comment type="similarity">
    <text evidence="1">Belongs to the Gfa family.</text>
</comment>
<dbReference type="GO" id="GO:0046872">
    <property type="term" value="F:metal ion binding"/>
    <property type="evidence" value="ECO:0007669"/>
    <property type="project" value="UniProtKB-KW"/>
</dbReference>
<comment type="caution">
    <text evidence="6">The sequence shown here is derived from an EMBL/GenBank/DDBJ whole genome shotgun (WGS) entry which is preliminary data.</text>
</comment>
<accession>A0A4S9RG21</accession>
<evidence type="ECO:0000256" key="1">
    <source>
        <dbReference type="ARBA" id="ARBA00005495"/>
    </source>
</evidence>
<organism evidence="6 7">
    <name type="scientific">Aureobasidium pullulans</name>
    <name type="common">Black yeast</name>
    <name type="synonym">Pullularia pullulans</name>
    <dbReference type="NCBI Taxonomy" id="5580"/>
    <lineage>
        <taxon>Eukaryota</taxon>
        <taxon>Fungi</taxon>
        <taxon>Dikarya</taxon>
        <taxon>Ascomycota</taxon>
        <taxon>Pezizomycotina</taxon>
        <taxon>Dothideomycetes</taxon>
        <taxon>Dothideomycetidae</taxon>
        <taxon>Dothideales</taxon>
        <taxon>Saccotheciaceae</taxon>
        <taxon>Aureobasidium</taxon>
    </lineage>
</organism>
<sequence>MGKGSCYCGKVSFTYEGEPLNKKYSNSSTQAICHCTDCQKISGSAYSTNIIVSSKNFSVQGTPKKYSAKADSGRTVTTVFCGECGSPLWREGDMSEADGILVVRVGCLDDKDAVTESKPLNELYTSGRAGWLGEMEGTKQLHHFF</sequence>
<dbReference type="PANTHER" id="PTHR33337">
    <property type="entry name" value="GFA DOMAIN-CONTAINING PROTEIN"/>
    <property type="match status" value="1"/>
</dbReference>
<evidence type="ECO:0000259" key="5">
    <source>
        <dbReference type="PROSITE" id="PS51891"/>
    </source>
</evidence>
<dbReference type="PANTHER" id="PTHR33337:SF30">
    <property type="entry name" value="DUF636 DOMAIN PROTEIN (AFU_ORTHOLOGUE AFUA_1G03180)"/>
    <property type="match status" value="1"/>
</dbReference>
<dbReference type="Pfam" id="PF04828">
    <property type="entry name" value="GFA"/>
    <property type="match status" value="1"/>
</dbReference>
<dbReference type="PROSITE" id="PS51891">
    <property type="entry name" value="CENP_V_GFA"/>
    <property type="match status" value="1"/>
</dbReference>
<dbReference type="InterPro" id="IPR011057">
    <property type="entry name" value="Mss4-like_sf"/>
</dbReference>
<keyword evidence="4" id="KW-0456">Lyase</keyword>
<dbReference type="SUPFAM" id="SSF51316">
    <property type="entry name" value="Mss4-like"/>
    <property type="match status" value="1"/>
</dbReference>
<dbReference type="Gene3D" id="3.90.1590.10">
    <property type="entry name" value="glutathione-dependent formaldehyde- activating enzyme (gfa)"/>
    <property type="match status" value="1"/>
</dbReference>
<evidence type="ECO:0000313" key="6">
    <source>
        <dbReference type="EMBL" id="TIA26357.1"/>
    </source>
</evidence>
<protein>
    <recommendedName>
        <fullName evidence="5">CENP-V/GFA domain-containing protein</fullName>
    </recommendedName>
</protein>
<keyword evidence="2" id="KW-0479">Metal-binding</keyword>
<evidence type="ECO:0000256" key="3">
    <source>
        <dbReference type="ARBA" id="ARBA00022833"/>
    </source>
</evidence>
<dbReference type="GO" id="GO:0016846">
    <property type="term" value="F:carbon-sulfur lyase activity"/>
    <property type="evidence" value="ECO:0007669"/>
    <property type="project" value="InterPro"/>
</dbReference>
<proteinExistence type="inferred from homology"/>
<gene>
    <name evidence="6" type="ORF">D6C83_07924</name>
</gene>
<dbReference type="InterPro" id="IPR006913">
    <property type="entry name" value="CENP-V/GFA"/>
</dbReference>
<evidence type="ECO:0000256" key="2">
    <source>
        <dbReference type="ARBA" id="ARBA00022723"/>
    </source>
</evidence>
<keyword evidence="3" id="KW-0862">Zinc</keyword>
<dbReference type="Proteomes" id="UP000304947">
    <property type="component" value="Unassembled WGS sequence"/>
</dbReference>
<dbReference type="AlphaFoldDB" id="A0A4S9RG21"/>